<evidence type="ECO:0000313" key="3">
    <source>
        <dbReference type="Proteomes" id="UP000762676"/>
    </source>
</evidence>
<name>A0AAV4FRD7_9GAST</name>
<gene>
    <name evidence="2" type="ORF">ElyMa_005765600</name>
</gene>
<proteinExistence type="predicted"/>
<dbReference type="AlphaFoldDB" id="A0AAV4FRD7"/>
<dbReference type="EMBL" id="BMAT01011551">
    <property type="protein sequence ID" value="GFR74916.1"/>
    <property type="molecule type" value="Genomic_DNA"/>
</dbReference>
<evidence type="ECO:0000313" key="2">
    <source>
        <dbReference type="EMBL" id="GFR74916.1"/>
    </source>
</evidence>
<keyword evidence="3" id="KW-1185">Reference proteome</keyword>
<evidence type="ECO:0008006" key="4">
    <source>
        <dbReference type="Google" id="ProtNLM"/>
    </source>
</evidence>
<evidence type="ECO:0000256" key="1">
    <source>
        <dbReference type="SAM" id="MobiDB-lite"/>
    </source>
</evidence>
<feature type="compositionally biased region" description="Gly residues" evidence="1">
    <location>
        <begin position="171"/>
        <end position="193"/>
    </location>
</feature>
<feature type="region of interest" description="Disordered" evidence="1">
    <location>
        <begin position="133"/>
        <end position="205"/>
    </location>
</feature>
<organism evidence="2 3">
    <name type="scientific">Elysia marginata</name>
    <dbReference type="NCBI Taxonomy" id="1093978"/>
    <lineage>
        <taxon>Eukaryota</taxon>
        <taxon>Metazoa</taxon>
        <taxon>Spiralia</taxon>
        <taxon>Lophotrochozoa</taxon>
        <taxon>Mollusca</taxon>
        <taxon>Gastropoda</taxon>
        <taxon>Heterobranchia</taxon>
        <taxon>Euthyneura</taxon>
        <taxon>Panpulmonata</taxon>
        <taxon>Sacoglossa</taxon>
        <taxon>Placobranchoidea</taxon>
        <taxon>Plakobranchidae</taxon>
        <taxon>Elysia</taxon>
    </lineage>
</organism>
<dbReference type="Proteomes" id="UP000762676">
    <property type="component" value="Unassembled WGS sequence"/>
</dbReference>
<reference evidence="2 3" key="1">
    <citation type="journal article" date="2021" name="Elife">
        <title>Chloroplast acquisition without the gene transfer in kleptoplastic sea slugs, Plakobranchus ocellatus.</title>
        <authorList>
            <person name="Maeda T."/>
            <person name="Takahashi S."/>
            <person name="Yoshida T."/>
            <person name="Shimamura S."/>
            <person name="Takaki Y."/>
            <person name="Nagai Y."/>
            <person name="Toyoda A."/>
            <person name="Suzuki Y."/>
            <person name="Arimoto A."/>
            <person name="Ishii H."/>
            <person name="Satoh N."/>
            <person name="Nishiyama T."/>
            <person name="Hasebe M."/>
            <person name="Maruyama T."/>
            <person name="Minagawa J."/>
            <person name="Obokata J."/>
            <person name="Shigenobu S."/>
        </authorList>
    </citation>
    <scope>NUCLEOTIDE SEQUENCE [LARGE SCALE GENOMIC DNA]</scope>
</reference>
<protein>
    <recommendedName>
        <fullName evidence="4">ShKT domain-containing protein</fullName>
    </recommendedName>
</protein>
<feature type="compositionally biased region" description="Polar residues" evidence="1">
    <location>
        <begin position="133"/>
        <end position="148"/>
    </location>
</feature>
<sequence>MTGRNEVCNSLSAPCCGTCHIPDNLKGTECPYGDDNLVNVNNVKQTCQAVFDKYGKGQMCGNPYVLKRCCKSCQIPAGAAADCPFGDEPNIKVNGMEMTCGDAMSMFHKDNVCANPSLAKACCGSCSNGGNTDTGSGQPDGGNTATSSRKPDRGNTGTSSRKPDRWNTGSGNTGGGNTGSGNTGGGNTGGGQPAPGRVSITVEST</sequence>
<comment type="caution">
    <text evidence="2">The sequence shown here is derived from an EMBL/GenBank/DDBJ whole genome shotgun (WGS) entry which is preliminary data.</text>
</comment>
<accession>A0AAV4FRD7</accession>